<dbReference type="OrthoDB" id="9777124at2"/>
<proteinExistence type="inferred from homology"/>
<feature type="transmembrane region" description="Helical" evidence="10">
    <location>
        <begin position="152"/>
        <end position="176"/>
    </location>
</feature>
<dbReference type="RefSeq" id="WP_002686177.1">
    <property type="nucleotide sequence ID" value="NZ_JH600070.1"/>
</dbReference>
<evidence type="ECO:0000313" key="12">
    <source>
        <dbReference type="Proteomes" id="UP000005744"/>
    </source>
</evidence>
<keyword evidence="8 10" id="KW-0594">Phospholipid biosynthesis</keyword>
<evidence type="ECO:0000256" key="5">
    <source>
        <dbReference type="ARBA" id="ARBA00022989"/>
    </source>
</evidence>
<dbReference type="UniPathway" id="UPA00085"/>
<dbReference type="PANTHER" id="PTHR30309">
    <property type="entry name" value="INNER MEMBRANE PROTEIN YGIH"/>
    <property type="match status" value="1"/>
</dbReference>
<dbReference type="SMART" id="SM01207">
    <property type="entry name" value="G3P_acyltransf"/>
    <property type="match status" value="1"/>
</dbReference>
<comment type="function">
    <text evidence="10">Catalyzes the transfer of an acyl group from acyl-phosphate (acyl-PO(4)) to glycerol-3-phosphate (G3P) to form lysophosphatidic acid (LPA). This enzyme utilizes acyl-phosphate as fatty acyl donor, but not acyl-CoA or acyl-ACP.</text>
</comment>
<dbReference type="EC" id="2.3.1.275" evidence="10"/>
<keyword evidence="5 10" id="KW-1133">Transmembrane helix</keyword>
<keyword evidence="6 10" id="KW-0443">Lipid metabolism</keyword>
<reference evidence="11 12" key="1">
    <citation type="submission" date="2011-11" db="EMBL/GenBank/DDBJ databases">
        <title>Improved High-Quality Draft sequence of Beggiatoa alba B18lD.</title>
        <authorList>
            <consortium name="US DOE Joint Genome Institute"/>
            <person name="Lucas S."/>
            <person name="Han J."/>
            <person name="Lapidus A."/>
            <person name="Cheng J.-F."/>
            <person name="Goodwin L."/>
            <person name="Pitluck S."/>
            <person name="Peters L."/>
            <person name="Mikhailova N."/>
            <person name="Held B."/>
            <person name="Detter J.C."/>
            <person name="Han C."/>
            <person name="Tapia R."/>
            <person name="Land M."/>
            <person name="Hauser L."/>
            <person name="Kyrpides N."/>
            <person name="Ivanova N."/>
            <person name="Pagani I."/>
            <person name="Samuel K."/>
            <person name="Teske A."/>
            <person name="Mueller J."/>
            <person name="Woyke T."/>
        </authorList>
    </citation>
    <scope>NUCLEOTIDE SEQUENCE [LARGE SCALE GENOMIC DNA]</scope>
    <source>
        <strain evidence="11 12">B18LD</strain>
    </source>
</reference>
<sequence length="204" mass="21481">MLTDIFLILIAYLLGSLNAAVILSRVMGFTDPRTQGSGNPGATNVLRLGGKKAAIITLLLDVLKGVLAVLLANLAGLGAMSTALVGFAAFLGHLFPIFLHFRGGKGVATAFGVILVFNGWAGLATLLTWLIVAFISRYSSLSALTASLLAPLYLYLSGAPAPYWGITLLISALLIWRHRANIQKLCNGQESKIGAKKSPDTTLS</sequence>
<evidence type="ECO:0000256" key="2">
    <source>
        <dbReference type="ARBA" id="ARBA00022516"/>
    </source>
</evidence>
<dbReference type="STRING" id="395493.BegalDRAFT_2058"/>
<gene>
    <name evidence="10" type="primary">plsY</name>
    <name evidence="11" type="ORF">BegalDRAFT_2058</name>
</gene>
<keyword evidence="12" id="KW-1185">Reference proteome</keyword>
<evidence type="ECO:0000256" key="1">
    <source>
        <dbReference type="ARBA" id="ARBA00022475"/>
    </source>
</evidence>
<keyword evidence="4 10" id="KW-0812">Transmembrane</keyword>
<evidence type="ECO:0000256" key="3">
    <source>
        <dbReference type="ARBA" id="ARBA00022679"/>
    </source>
</evidence>
<evidence type="ECO:0000256" key="9">
    <source>
        <dbReference type="ARBA" id="ARBA00023264"/>
    </source>
</evidence>
<dbReference type="EMBL" id="JH600070">
    <property type="protein sequence ID" value="EIJ42923.1"/>
    <property type="molecule type" value="Genomic_DNA"/>
</dbReference>
<dbReference type="GO" id="GO:0043772">
    <property type="term" value="F:acyl-phosphate glycerol-3-phosphate acyltransferase activity"/>
    <property type="evidence" value="ECO:0007669"/>
    <property type="project" value="UniProtKB-UniRule"/>
</dbReference>
<dbReference type="Pfam" id="PF02660">
    <property type="entry name" value="G3P_acyltransf"/>
    <property type="match status" value="1"/>
</dbReference>
<keyword evidence="2 10" id="KW-0444">Lipid biosynthesis</keyword>
<dbReference type="AlphaFoldDB" id="I3CH30"/>
<evidence type="ECO:0000256" key="8">
    <source>
        <dbReference type="ARBA" id="ARBA00023209"/>
    </source>
</evidence>
<evidence type="ECO:0000256" key="4">
    <source>
        <dbReference type="ARBA" id="ARBA00022692"/>
    </source>
</evidence>
<comment type="subunit">
    <text evidence="10">Probably interacts with PlsX.</text>
</comment>
<keyword evidence="1 10" id="KW-1003">Cell membrane</keyword>
<feature type="transmembrane region" description="Helical" evidence="10">
    <location>
        <begin position="53"/>
        <end position="72"/>
    </location>
</feature>
<dbReference type="GO" id="GO:0005886">
    <property type="term" value="C:plasma membrane"/>
    <property type="evidence" value="ECO:0007669"/>
    <property type="project" value="UniProtKB-SubCell"/>
</dbReference>
<dbReference type="NCBIfam" id="TIGR00023">
    <property type="entry name" value="glycerol-3-phosphate 1-O-acyltransferase PlsY"/>
    <property type="match status" value="1"/>
</dbReference>
<feature type="transmembrane region" description="Helical" evidence="10">
    <location>
        <begin position="78"/>
        <end position="99"/>
    </location>
</feature>
<evidence type="ECO:0000256" key="10">
    <source>
        <dbReference type="HAMAP-Rule" id="MF_01043"/>
    </source>
</evidence>
<keyword evidence="11" id="KW-0012">Acyltransferase</keyword>
<evidence type="ECO:0000313" key="11">
    <source>
        <dbReference type="EMBL" id="EIJ42923.1"/>
    </source>
</evidence>
<feature type="transmembrane region" description="Helical" evidence="10">
    <location>
        <begin position="111"/>
        <end position="132"/>
    </location>
</feature>
<dbReference type="Proteomes" id="UP000005744">
    <property type="component" value="Unassembled WGS sequence"/>
</dbReference>
<evidence type="ECO:0000256" key="6">
    <source>
        <dbReference type="ARBA" id="ARBA00023098"/>
    </source>
</evidence>
<evidence type="ECO:0000256" key="7">
    <source>
        <dbReference type="ARBA" id="ARBA00023136"/>
    </source>
</evidence>
<accession>I3CH30</accession>
<dbReference type="GO" id="GO:0008654">
    <property type="term" value="P:phospholipid biosynthetic process"/>
    <property type="evidence" value="ECO:0007669"/>
    <property type="project" value="UniProtKB-UniRule"/>
</dbReference>
<keyword evidence="7 10" id="KW-0472">Membrane</keyword>
<dbReference type="HAMAP" id="MF_01043">
    <property type="entry name" value="PlsY"/>
    <property type="match status" value="1"/>
</dbReference>
<comment type="similarity">
    <text evidence="10">Belongs to the PlsY family.</text>
</comment>
<keyword evidence="3 10" id="KW-0808">Transferase</keyword>
<comment type="subcellular location">
    <subcellularLocation>
        <location evidence="10">Cell membrane</location>
        <topology evidence="10">Multi-pass membrane protein</topology>
    </subcellularLocation>
</comment>
<dbReference type="PANTHER" id="PTHR30309:SF0">
    <property type="entry name" value="GLYCEROL-3-PHOSPHATE ACYLTRANSFERASE-RELATED"/>
    <property type="match status" value="1"/>
</dbReference>
<protein>
    <recommendedName>
        <fullName evidence="10">Glycerol-3-phosphate acyltransferase</fullName>
    </recommendedName>
    <alternativeName>
        <fullName evidence="10">Acyl-PO4 G3P acyltransferase</fullName>
    </alternativeName>
    <alternativeName>
        <fullName evidence="10">Acyl-phosphate--glycerol-3-phosphate acyltransferase</fullName>
    </alternativeName>
    <alternativeName>
        <fullName evidence="10">G3P acyltransferase</fullName>
        <shortName evidence="10">GPAT</shortName>
        <ecNumber evidence="10">2.3.1.275</ecNumber>
    </alternativeName>
    <alternativeName>
        <fullName evidence="10">Lysophosphatidic acid synthase</fullName>
        <shortName evidence="10">LPA synthase</shortName>
    </alternativeName>
</protein>
<feature type="transmembrane region" description="Helical" evidence="10">
    <location>
        <begin position="6"/>
        <end position="23"/>
    </location>
</feature>
<comment type="catalytic activity">
    <reaction evidence="10">
        <text>an acyl phosphate + sn-glycerol 3-phosphate = a 1-acyl-sn-glycero-3-phosphate + phosphate</text>
        <dbReference type="Rhea" id="RHEA:34075"/>
        <dbReference type="ChEBI" id="CHEBI:43474"/>
        <dbReference type="ChEBI" id="CHEBI:57597"/>
        <dbReference type="ChEBI" id="CHEBI:57970"/>
        <dbReference type="ChEBI" id="CHEBI:59918"/>
        <dbReference type="EC" id="2.3.1.275"/>
    </reaction>
</comment>
<keyword evidence="9 10" id="KW-1208">Phospholipid metabolism</keyword>
<comment type="pathway">
    <text evidence="10">Lipid metabolism; phospholipid metabolism.</text>
</comment>
<name>I3CH30_9GAMM</name>
<dbReference type="HOGENOM" id="CLU_081254_0_0_6"/>
<dbReference type="eggNOG" id="COG0344">
    <property type="taxonomic scope" value="Bacteria"/>
</dbReference>
<organism evidence="11 12">
    <name type="scientific">Beggiatoa alba B18LD</name>
    <dbReference type="NCBI Taxonomy" id="395493"/>
    <lineage>
        <taxon>Bacteria</taxon>
        <taxon>Pseudomonadati</taxon>
        <taxon>Pseudomonadota</taxon>
        <taxon>Gammaproteobacteria</taxon>
        <taxon>Thiotrichales</taxon>
        <taxon>Thiotrichaceae</taxon>
        <taxon>Beggiatoa</taxon>
    </lineage>
</organism>
<dbReference type="InterPro" id="IPR003811">
    <property type="entry name" value="G3P_acylTferase_PlsY"/>
</dbReference>